<dbReference type="EMBL" id="JACHBX010000002">
    <property type="protein sequence ID" value="MBB6134103.1"/>
    <property type="molecule type" value="Genomic_DNA"/>
</dbReference>
<feature type="transmembrane region" description="Helical" evidence="9">
    <location>
        <begin position="110"/>
        <end position="133"/>
    </location>
</feature>
<dbReference type="EC" id="2.3.1.-" evidence="11"/>
<keyword evidence="4 11" id="KW-0808">Transferase</keyword>
<dbReference type="InterPro" id="IPR004563">
    <property type="entry name" value="Apolipo_AcylTrfase"/>
</dbReference>
<dbReference type="GO" id="GO:0005886">
    <property type="term" value="C:plasma membrane"/>
    <property type="evidence" value="ECO:0007669"/>
    <property type="project" value="UniProtKB-SubCell"/>
</dbReference>
<dbReference type="Gene3D" id="3.60.110.10">
    <property type="entry name" value="Carbon-nitrogen hydrolase"/>
    <property type="match status" value="1"/>
</dbReference>
<evidence type="ECO:0000256" key="7">
    <source>
        <dbReference type="ARBA" id="ARBA00023136"/>
    </source>
</evidence>
<keyword evidence="11" id="KW-0449">Lipoprotein</keyword>
<proteinExistence type="inferred from homology"/>
<keyword evidence="5 9" id="KW-0812">Transmembrane</keyword>
<name>A0A7W9X083_9BURK</name>
<feature type="transmembrane region" description="Helical" evidence="9">
    <location>
        <begin position="153"/>
        <end position="180"/>
    </location>
</feature>
<feature type="transmembrane region" description="Helical" evidence="9">
    <location>
        <begin position="7"/>
        <end position="26"/>
    </location>
</feature>
<dbReference type="Proteomes" id="UP000540787">
    <property type="component" value="Unassembled WGS sequence"/>
</dbReference>
<dbReference type="Pfam" id="PF20154">
    <property type="entry name" value="LNT_N"/>
    <property type="match status" value="1"/>
</dbReference>
<dbReference type="GO" id="GO:0016410">
    <property type="term" value="F:N-acyltransferase activity"/>
    <property type="evidence" value="ECO:0007669"/>
    <property type="project" value="InterPro"/>
</dbReference>
<dbReference type="Pfam" id="PF00795">
    <property type="entry name" value="CN_hydrolase"/>
    <property type="match status" value="1"/>
</dbReference>
<protein>
    <submittedName>
        <fullName evidence="11">Apolipoprotein N-acyltransferase</fullName>
        <ecNumber evidence="11">2.3.1.-</ecNumber>
    </submittedName>
</protein>
<evidence type="ECO:0000256" key="1">
    <source>
        <dbReference type="ARBA" id="ARBA00004651"/>
    </source>
</evidence>
<dbReference type="SUPFAM" id="SSF56317">
    <property type="entry name" value="Carbon-nitrogen hydrolase"/>
    <property type="match status" value="1"/>
</dbReference>
<evidence type="ECO:0000256" key="6">
    <source>
        <dbReference type="ARBA" id="ARBA00022989"/>
    </source>
</evidence>
<dbReference type="PROSITE" id="PS50263">
    <property type="entry name" value="CN_HYDROLASE"/>
    <property type="match status" value="1"/>
</dbReference>
<dbReference type="RefSeq" id="WP_183554376.1">
    <property type="nucleotide sequence ID" value="NZ_JACHBX010000002.1"/>
</dbReference>
<dbReference type="InterPro" id="IPR045378">
    <property type="entry name" value="LNT_N"/>
</dbReference>
<evidence type="ECO:0000256" key="4">
    <source>
        <dbReference type="ARBA" id="ARBA00022679"/>
    </source>
</evidence>
<dbReference type="CDD" id="cd07197">
    <property type="entry name" value="nitrilase"/>
    <property type="match status" value="1"/>
</dbReference>
<sequence length="475" mass="51632">MQTLHDRIAFSHLAAAVAIGIVLRFVVGLEPLWWLAWIAPVPLLILAFRTSATSAAWLTALATLIGVSANFHYYRLVMPLTMTLVAIIGQVLLWVLVVGSTRRIVLRYQAWWTILAYPLLWVMVDTLMAALLPDGNWASLAYSQVEVLPLLQVTSLVGIAGVLFLLALIPSALAISFVFGSRLHHAAWAYAMPPVLLSMALGYGHARLQQDASGLETTFGLVAIDDAIGPHATPAYKERIWRGYERQVAQLAAQGAHVIVLPEKIAVQAPLEAQQTRRRLAALAAKHRVWIEAGIGIDDGTQRRNLAWLWTPAGALAAEYQKHFMAPPEREFAKGTAYSVSSIDGAAYGLAICKDMHFAVLGRSNGQRRVAVMLVPAWDFQLDRWMGSRITLTRGVENGYSVVRSSREGLLTVSDGVGRVIAERSSAALPGAAMLATLRVGAPRATLYTQIGDLFAWSCALAGCILMAIGRRSKG</sequence>
<comment type="similarity">
    <text evidence="2">Belongs to the CN hydrolase family. Apolipoprotein N-acyltransferase subfamily.</text>
</comment>
<feature type="domain" description="CN hydrolase" evidence="10">
    <location>
        <begin position="219"/>
        <end position="440"/>
    </location>
</feature>
<dbReference type="InterPro" id="IPR003010">
    <property type="entry name" value="C-N_Hydrolase"/>
</dbReference>
<evidence type="ECO:0000313" key="11">
    <source>
        <dbReference type="EMBL" id="MBB6134103.1"/>
    </source>
</evidence>
<dbReference type="PANTHER" id="PTHR38686:SF1">
    <property type="entry name" value="APOLIPOPROTEIN N-ACYLTRANSFERASE"/>
    <property type="match status" value="1"/>
</dbReference>
<reference evidence="11 12" key="1">
    <citation type="submission" date="2020-08" db="EMBL/GenBank/DDBJ databases">
        <title>The Agave Microbiome: Exploring the role of microbial communities in plant adaptations to desert environments.</title>
        <authorList>
            <person name="Partida-Martinez L.P."/>
        </authorList>
    </citation>
    <scope>NUCLEOTIDE SEQUENCE [LARGE SCALE GENOMIC DNA]</scope>
    <source>
        <strain evidence="11 12">AT3.2</strain>
    </source>
</reference>
<dbReference type="InterPro" id="IPR036526">
    <property type="entry name" value="C-N_Hydrolase_sf"/>
</dbReference>
<accession>A0A7W9X083</accession>
<comment type="subcellular location">
    <subcellularLocation>
        <location evidence="1">Cell membrane</location>
        <topology evidence="1">Multi-pass membrane protein</topology>
    </subcellularLocation>
</comment>
<evidence type="ECO:0000256" key="8">
    <source>
        <dbReference type="ARBA" id="ARBA00023315"/>
    </source>
</evidence>
<evidence type="ECO:0000256" key="5">
    <source>
        <dbReference type="ARBA" id="ARBA00022692"/>
    </source>
</evidence>
<evidence type="ECO:0000256" key="2">
    <source>
        <dbReference type="ARBA" id="ARBA00010065"/>
    </source>
</evidence>
<evidence type="ECO:0000313" key="12">
    <source>
        <dbReference type="Proteomes" id="UP000540787"/>
    </source>
</evidence>
<keyword evidence="8 11" id="KW-0012">Acyltransferase</keyword>
<feature type="transmembrane region" description="Helical" evidence="9">
    <location>
        <begin position="80"/>
        <end position="98"/>
    </location>
</feature>
<keyword evidence="7 9" id="KW-0472">Membrane</keyword>
<dbReference type="PANTHER" id="PTHR38686">
    <property type="entry name" value="APOLIPOPROTEIN N-ACYLTRANSFERASE"/>
    <property type="match status" value="1"/>
</dbReference>
<keyword evidence="3" id="KW-1003">Cell membrane</keyword>
<feature type="transmembrane region" description="Helical" evidence="9">
    <location>
        <begin position="187"/>
        <end position="206"/>
    </location>
</feature>
<comment type="caution">
    <text evidence="11">The sequence shown here is derived from an EMBL/GenBank/DDBJ whole genome shotgun (WGS) entry which is preliminary data.</text>
</comment>
<keyword evidence="6 9" id="KW-1133">Transmembrane helix</keyword>
<organism evidence="11 12">
    <name type="scientific">Massilia aurea</name>
    <dbReference type="NCBI Taxonomy" id="373040"/>
    <lineage>
        <taxon>Bacteria</taxon>
        <taxon>Pseudomonadati</taxon>
        <taxon>Pseudomonadota</taxon>
        <taxon>Betaproteobacteria</taxon>
        <taxon>Burkholderiales</taxon>
        <taxon>Oxalobacteraceae</taxon>
        <taxon>Telluria group</taxon>
        <taxon>Massilia</taxon>
    </lineage>
</organism>
<dbReference type="AlphaFoldDB" id="A0A7W9X083"/>
<gene>
    <name evidence="11" type="ORF">HD842_002245</name>
</gene>
<evidence type="ECO:0000259" key="10">
    <source>
        <dbReference type="PROSITE" id="PS50263"/>
    </source>
</evidence>
<dbReference type="GO" id="GO:0042158">
    <property type="term" value="P:lipoprotein biosynthetic process"/>
    <property type="evidence" value="ECO:0007669"/>
    <property type="project" value="InterPro"/>
</dbReference>
<evidence type="ECO:0000256" key="3">
    <source>
        <dbReference type="ARBA" id="ARBA00022475"/>
    </source>
</evidence>
<feature type="transmembrane region" description="Helical" evidence="9">
    <location>
        <begin position="55"/>
        <end position="74"/>
    </location>
</feature>
<evidence type="ECO:0000256" key="9">
    <source>
        <dbReference type="SAM" id="Phobius"/>
    </source>
</evidence>
<keyword evidence="12" id="KW-1185">Reference proteome</keyword>